<dbReference type="GO" id="GO:0003978">
    <property type="term" value="F:UDP-glucose 4-epimerase activity"/>
    <property type="evidence" value="ECO:0007669"/>
    <property type="project" value="UniProtKB-EC"/>
</dbReference>
<dbReference type="Gene3D" id="3.90.25.10">
    <property type="entry name" value="UDP-galactose 4-epimerase, domain 1"/>
    <property type="match status" value="1"/>
</dbReference>
<gene>
    <name evidence="2" type="ORF">MNBD_GAMMA05-647</name>
</gene>
<dbReference type="SUPFAM" id="SSF51735">
    <property type="entry name" value="NAD(P)-binding Rossmann-fold domains"/>
    <property type="match status" value="1"/>
</dbReference>
<dbReference type="EC" id="5.1.3.2" evidence="2"/>
<protein>
    <submittedName>
        <fullName evidence="2">UDP-glucose 4-epimerase</fullName>
        <ecNumber evidence="2">5.1.3.2</ecNumber>
    </submittedName>
</protein>
<reference evidence="2" key="1">
    <citation type="submission" date="2018-06" db="EMBL/GenBank/DDBJ databases">
        <authorList>
            <person name="Zhirakovskaya E."/>
        </authorList>
    </citation>
    <scope>NUCLEOTIDE SEQUENCE</scope>
</reference>
<dbReference type="EMBL" id="UOFE01000024">
    <property type="protein sequence ID" value="VAW52115.1"/>
    <property type="molecule type" value="Genomic_DNA"/>
</dbReference>
<proteinExistence type="predicted"/>
<sequence>MKALVTGGAGFIGSHIVDRLLADGHEVVVLDDFSTGHRSNLPKDKALTVIEGDISNLETVQKCMLDIDWVFHKAAVASVPKTVNDPVGSSAVNYQGTLYLLDAARKNKIKRFVFASSAALYGDEPTLPKVESMCPVTLSPYAVDKLASEFACGLYTKLYGLETVCLRYFNVYGPKQDPSSPYSGVISIFTDKLKNKKVPTIFGDGEQVRDFVYIDDVVEANIKAITTKGVAGQYFNVATSKKITLNNLLRVLCEIYNTEFDVIYDAPRQGDIKESYAVIDKAILMLQWKPKVELKQGLINLCASLQA</sequence>
<dbReference type="Gene3D" id="3.40.50.720">
    <property type="entry name" value="NAD(P)-binding Rossmann-like Domain"/>
    <property type="match status" value="1"/>
</dbReference>
<keyword evidence="2" id="KW-0413">Isomerase</keyword>
<evidence type="ECO:0000313" key="2">
    <source>
        <dbReference type="EMBL" id="VAW52115.1"/>
    </source>
</evidence>
<accession>A0A3B0W867</accession>
<dbReference type="AlphaFoldDB" id="A0A3B0W867"/>
<dbReference type="PANTHER" id="PTHR43245:SF13">
    <property type="entry name" value="UDP-D-APIOSE_UDP-D-XYLOSE SYNTHASE 2"/>
    <property type="match status" value="1"/>
</dbReference>
<dbReference type="Pfam" id="PF01370">
    <property type="entry name" value="Epimerase"/>
    <property type="match status" value="1"/>
</dbReference>
<dbReference type="InterPro" id="IPR036291">
    <property type="entry name" value="NAD(P)-bd_dom_sf"/>
</dbReference>
<organism evidence="2">
    <name type="scientific">hydrothermal vent metagenome</name>
    <dbReference type="NCBI Taxonomy" id="652676"/>
    <lineage>
        <taxon>unclassified sequences</taxon>
        <taxon>metagenomes</taxon>
        <taxon>ecological metagenomes</taxon>
    </lineage>
</organism>
<name>A0A3B0W867_9ZZZZ</name>
<feature type="domain" description="NAD-dependent epimerase/dehydratase" evidence="1">
    <location>
        <begin position="3"/>
        <end position="238"/>
    </location>
</feature>
<dbReference type="InterPro" id="IPR001509">
    <property type="entry name" value="Epimerase_deHydtase"/>
</dbReference>
<dbReference type="InterPro" id="IPR050177">
    <property type="entry name" value="Lipid_A_modif_metabolic_enz"/>
</dbReference>
<evidence type="ECO:0000259" key="1">
    <source>
        <dbReference type="Pfam" id="PF01370"/>
    </source>
</evidence>
<dbReference type="PANTHER" id="PTHR43245">
    <property type="entry name" value="BIFUNCTIONAL POLYMYXIN RESISTANCE PROTEIN ARNA"/>
    <property type="match status" value="1"/>
</dbReference>